<dbReference type="Proteomes" id="UP000277300">
    <property type="component" value="Unassembled WGS sequence"/>
</dbReference>
<dbReference type="PRINTS" id="PR00412">
    <property type="entry name" value="EPOXHYDRLASE"/>
</dbReference>
<gene>
    <name evidence="4" type="ORF">BBP00_00004348</name>
</gene>
<comment type="caution">
    <text evidence="4">The sequence shown here is derived from an EMBL/GenBank/DDBJ whole genome shotgun (WGS) entry which is preliminary data.</text>
</comment>
<proteinExistence type="inferred from homology"/>
<dbReference type="PRINTS" id="PR00111">
    <property type="entry name" value="ABHYDROLASE"/>
</dbReference>
<keyword evidence="1" id="KW-0378">Hydrolase</keyword>
<reference evidence="4 5" key="1">
    <citation type="submission" date="2018-07" db="EMBL/GenBank/DDBJ databases">
        <title>Genome sequencing of oomycete isolates from Chile give support for New Zealand origin for Phytophthora kernoviae and make available the first Nothophytophthora sp. genome.</title>
        <authorList>
            <person name="Studholme D.J."/>
            <person name="Sanfuentes E."/>
            <person name="Panda P."/>
            <person name="Hill R."/>
            <person name="Sambles C."/>
            <person name="Grant M."/>
            <person name="Williams N.M."/>
            <person name="Mcdougal R.L."/>
        </authorList>
    </citation>
    <scope>NUCLEOTIDE SEQUENCE [LARGE SCALE GENOMIC DNA]</scope>
    <source>
        <strain evidence="4">Chile6</strain>
    </source>
</reference>
<dbReference type="AlphaFoldDB" id="A0A3F2RS24"/>
<evidence type="ECO:0000313" key="5">
    <source>
        <dbReference type="Proteomes" id="UP000277300"/>
    </source>
</evidence>
<dbReference type="InterPro" id="IPR029058">
    <property type="entry name" value="AB_hydrolase_fold"/>
</dbReference>
<dbReference type="InterPro" id="IPR000639">
    <property type="entry name" value="Epox_hydrolase-like"/>
</dbReference>
<dbReference type="InterPro" id="IPR000073">
    <property type="entry name" value="AB_hydrolase_1"/>
</dbReference>
<comment type="similarity">
    <text evidence="2">Belongs to the AB hydrolase superfamily. Epoxide hydrolase family.</text>
</comment>
<dbReference type="Pfam" id="PF00561">
    <property type="entry name" value="Abhydrolase_1"/>
    <property type="match status" value="2"/>
</dbReference>
<dbReference type="GO" id="GO:0016787">
    <property type="term" value="F:hydrolase activity"/>
    <property type="evidence" value="ECO:0007669"/>
    <property type="project" value="UniProtKB-KW"/>
</dbReference>
<evidence type="ECO:0000313" key="4">
    <source>
        <dbReference type="EMBL" id="RLN63100.1"/>
    </source>
</evidence>
<feature type="domain" description="AB hydrolase-1" evidence="3">
    <location>
        <begin position="36"/>
        <end position="306"/>
    </location>
</feature>
<organism evidence="4 5">
    <name type="scientific">Phytophthora kernoviae</name>
    <dbReference type="NCBI Taxonomy" id="325452"/>
    <lineage>
        <taxon>Eukaryota</taxon>
        <taxon>Sar</taxon>
        <taxon>Stramenopiles</taxon>
        <taxon>Oomycota</taxon>
        <taxon>Peronosporomycetes</taxon>
        <taxon>Peronosporales</taxon>
        <taxon>Peronosporaceae</taxon>
        <taxon>Phytophthora</taxon>
    </lineage>
</organism>
<dbReference type="EMBL" id="MBDO02000104">
    <property type="protein sequence ID" value="RLN63100.1"/>
    <property type="molecule type" value="Genomic_DNA"/>
</dbReference>
<dbReference type="OrthoDB" id="408373at2759"/>
<evidence type="ECO:0000259" key="3">
    <source>
        <dbReference type="Pfam" id="PF00561"/>
    </source>
</evidence>
<name>A0A3F2RS24_9STRA</name>
<evidence type="ECO:0000256" key="1">
    <source>
        <dbReference type="ARBA" id="ARBA00022801"/>
    </source>
</evidence>
<dbReference type="PANTHER" id="PTHR43329">
    <property type="entry name" value="EPOXIDE HYDROLASE"/>
    <property type="match status" value="1"/>
</dbReference>
<protein>
    <recommendedName>
        <fullName evidence="3">AB hydrolase-1 domain-containing protein</fullName>
    </recommendedName>
</protein>
<sequence length="657" mass="75037">MTSTSHFWDQWEHKFAPVGNDIQLHYIDVGPRDATPVVLVHGWPDLWFGWRYQIQALCKTYRVIAPDLRGFGRSSAPSTVEGYGTKKVTGDLAGLLDFLNLPRAVFVGHDWGGAIIWRMCMFYPERVQAVCGICTPYFPQGDVCVDYDKLIPAIPQFSYMKLLGDSERAAKMLDIDPRRIFTAVYRKYNEFADDFEFLKTVENVADPSDPVYTEKSELLSDAELDYYVAEYSRSGFFGSCSYYSRRQQDFEDEKDLPRVINHESLYIGAVDDPILKPELAAGMPRVMPNLKQELVNGGGHWLLWEKKDAVIDILQRWLKQLDLSTDNHFWDQWEHKFAPVGNDIQLHYIDVGPRDATPVVLVHGWPDLWFGWRYQIQALCKTYRVIAPDLRGFGRSSAPSTVEGYGTKKVTGDLAGLLDFLNLPRAVFVGHDWGGAIIWRMCMFYPERVQAVCSVCTPYMPPSDAYMDTDALVKAVPQFSYMTLLSQPDDAAQLLDVAPRRLFTATFRLHSDIDTTITFLELLRGVPASPNPIFTKPSKLLEQAELDYYAAEYERSGFAGGCNYYAARRIDFEDERELPRTITHKALLISPSKDRVLTPKMAAGMFHVVPNLQQEIVEDAGHWVLWEQKDEVTRILKQWLETISLDTPRSDIEDILP</sequence>
<dbReference type="SUPFAM" id="SSF53474">
    <property type="entry name" value="alpha/beta-Hydrolases"/>
    <property type="match status" value="2"/>
</dbReference>
<accession>A0A3F2RS24</accession>
<feature type="domain" description="AB hydrolase-1" evidence="3">
    <location>
        <begin position="358"/>
        <end position="627"/>
    </location>
</feature>
<evidence type="ECO:0000256" key="2">
    <source>
        <dbReference type="ARBA" id="ARBA00038334"/>
    </source>
</evidence>
<dbReference type="Gene3D" id="3.40.50.1820">
    <property type="entry name" value="alpha/beta hydrolase"/>
    <property type="match status" value="2"/>
</dbReference>